<dbReference type="AlphaFoldDB" id="A0AA38HJ18"/>
<dbReference type="Proteomes" id="UP001168821">
    <property type="component" value="Unassembled WGS sequence"/>
</dbReference>
<keyword evidence="6" id="KW-1185">Reference proteome</keyword>
<comment type="caution">
    <text evidence="5">The sequence shown here is derived from an EMBL/GenBank/DDBJ whole genome shotgun (WGS) entry which is preliminary data.</text>
</comment>
<evidence type="ECO:0000256" key="3">
    <source>
        <dbReference type="ARBA" id="ARBA00023274"/>
    </source>
</evidence>
<dbReference type="PANTHER" id="PTHR11278:SF0">
    <property type="entry name" value="SMALL RIBOSOMAL SUBUNIT PROTEIN ES7"/>
    <property type="match status" value="1"/>
</dbReference>
<proteinExistence type="inferred from homology"/>
<gene>
    <name evidence="5" type="ORF">Zmor_008967</name>
</gene>
<dbReference type="GO" id="GO:0022627">
    <property type="term" value="C:cytosolic small ribosomal subunit"/>
    <property type="evidence" value="ECO:0007669"/>
    <property type="project" value="TreeGrafter"/>
</dbReference>
<dbReference type="GO" id="GO:0042274">
    <property type="term" value="P:ribosomal small subunit biogenesis"/>
    <property type="evidence" value="ECO:0007669"/>
    <property type="project" value="TreeGrafter"/>
</dbReference>
<dbReference type="PANTHER" id="PTHR11278">
    <property type="entry name" value="40S RIBOSOMAL PROTEIN S7"/>
    <property type="match status" value="1"/>
</dbReference>
<name>A0AA38HJ18_9CUCU</name>
<dbReference type="GO" id="GO:0030686">
    <property type="term" value="C:90S preribosome"/>
    <property type="evidence" value="ECO:0007669"/>
    <property type="project" value="TreeGrafter"/>
</dbReference>
<reference evidence="5" key="1">
    <citation type="journal article" date="2023" name="G3 (Bethesda)">
        <title>Whole genome assemblies of Zophobas morio and Tenebrio molitor.</title>
        <authorList>
            <person name="Kaur S."/>
            <person name="Stinson S.A."/>
            <person name="diCenzo G.C."/>
        </authorList>
    </citation>
    <scope>NUCLEOTIDE SEQUENCE</scope>
    <source>
        <strain evidence="5">QUZm001</strain>
    </source>
</reference>
<evidence type="ECO:0000256" key="4">
    <source>
        <dbReference type="RuleBase" id="RU364105"/>
    </source>
</evidence>
<dbReference type="GO" id="GO:0003735">
    <property type="term" value="F:structural constituent of ribosome"/>
    <property type="evidence" value="ECO:0007669"/>
    <property type="project" value="InterPro"/>
</dbReference>
<keyword evidence="2 4" id="KW-0689">Ribosomal protein</keyword>
<evidence type="ECO:0000256" key="1">
    <source>
        <dbReference type="ARBA" id="ARBA00007820"/>
    </source>
</evidence>
<evidence type="ECO:0000313" key="5">
    <source>
        <dbReference type="EMBL" id="KAJ3616888.1"/>
    </source>
</evidence>
<accession>A0AA38HJ18</accession>
<dbReference type="GO" id="GO:0006364">
    <property type="term" value="P:rRNA processing"/>
    <property type="evidence" value="ECO:0007669"/>
    <property type="project" value="TreeGrafter"/>
</dbReference>
<evidence type="ECO:0000256" key="2">
    <source>
        <dbReference type="ARBA" id="ARBA00022980"/>
    </source>
</evidence>
<evidence type="ECO:0000313" key="6">
    <source>
        <dbReference type="Proteomes" id="UP001168821"/>
    </source>
</evidence>
<dbReference type="InterPro" id="IPR000554">
    <property type="entry name" value="Ribosomal_eS7"/>
</dbReference>
<keyword evidence="3 4" id="KW-0687">Ribonucleoprotein</keyword>
<protein>
    <recommendedName>
        <fullName evidence="4">40S ribosomal protein S7</fullName>
    </recommendedName>
</protein>
<organism evidence="5 6">
    <name type="scientific">Zophobas morio</name>
    <dbReference type="NCBI Taxonomy" id="2755281"/>
    <lineage>
        <taxon>Eukaryota</taxon>
        <taxon>Metazoa</taxon>
        <taxon>Ecdysozoa</taxon>
        <taxon>Arthropoda</taxon>
        <taxon>Hexapoda</taxon>
        <taxon>Insecta</taxon>
        <taxon>Pterygota</taxon>
        <taxon>Neoptera</taxon>
        <taxon>Endopterygota</taxon>
        <taxon>Coleoptera</taxon>
        <taxon>Polyphaga</taxon>
        <taxon>Cucujiformia</taxon>
        <taxon>Tenebrionidae</taxon>
        <taxon>Zophobas</taxon>
    </lineage>
</organism>
<comment type="similarity">
    <text evidence="1 4">Belongs to the eukaryotic ribosomal protein eS7 family.</text>
</comment>
<dbReference type="Pfam" id="PF01251">
    <property type="entry name" value="Ribosomal_S7e"/>
    <property type="match status" value="1"/>
</dbReference>
<sequence>MSTRKIIVKAKGAGLSEFERFVEQALHDLQNNTDEEFSRSLQTLYLCSAKEVPVGQGRKAVVLFVPVPLLSRFHTIQKRLVRELEKKLSGKHVLVIAQRRVLKPEKRGHRAYRQPRPRSRTFTAFCDAFLEDLVFPTEILGKRTRYRLDGSRVTKV</sequence>
<dbReference type="GO" id="GO:0006412">
    <property type="term" value="P:translation"/>
    <property type="evidence" value="ECO:0007669"/>
    <property type="project" value="InterPro"/>
</dbReference>
<dbReference type="GO" id="GO:0032040">
    <property type="term" value="C:small-subunit processome"/>
    <property type="evidence" value="ECO:0007669"/>
    <property type="project" value="TreeGrafter"/>
</dbReference>
<dbReference type="EMBL" id="JALNTZ010002684">
    <property type="protein sequence ID" value="KAJ3616888.1"/>
    <property type="molecule type" value="Genomic_DNA"/>
</dbReference>